<dbReference type="Pfam" id="PF00270">
    <property type="entry name" value="DEAD"/>
    <property type="match status" value="1"/>
</dbReference>
<keyword evidence="3" id="KW-0067">ATP-binding</keyword>
<keyword evidence="4" id="KW-0238">DNA-binding</keyword>
<dbReference type="GO" id="GO:0009378">
    <property type="term" value="F:four-way junction helicase activity"/>
    <property type="evidence" value="ECO:0007669"/>
    <property type="project" value="TreeGrafter"/>
</dbReference>
<evidence type="ECO:0000259" key="10">
    <source>
        <dbReference type="PROSITE" id="PS51192"/>
    </source>
</evidence>
<dbReference type="Pfam" id="PF00271">
    <property type="entry name" value="Helicase_C"/>
    <property type="match status" value="1"/>
</dbReference>
<feature type="domain" description="Helicase C-terminal" evidence="11">
    <location>
        <begin position="453"/>
        <end position="611"/>
    </location>
</feature>
<protein>
    <recommendedName>
        <fullName evidence="8">DNA 3'-5' helicase</fullName>
        <ecNumber evidence="8">5.6.2.4</ecNumber>
    </recommendedName>
    <alternativeName>
        <fullName evidence="9">DNA 3'-5' helicase BLM</fullName>
    </alternativeName>
</protein>
<evidence type="ECO:0000259" key="11">
    <source>
        <dbReference type="PROSITE" id="PS51194"/>
    </source>
</evidence>
<comment type="similarity">
    <text evidence="1">Belongs to the helicase family. RecQ subfamily.</text>
</comment>
<dbReference type="PANTHER" id="PTHR13710:SF153">
    <property type="entry name" value="RECQ-LIKE DNA HELICASE BLM"/>
    <property type="match status" value="1"/>
</dbReference>
<dbReference type="GO" id="GO:0003677">
    <property type="term" value="F:DNA binding"/>
    <property type="evidence" value="ECO:0007669"/>
    <property type="project" value="UniProtKB-KW"/>
</dbReference>
<dbReference type="GO" id="GO:0043138">
    <property type="term" value="F:3'-5' DNA helicase activity"/>
    <property type="evidence" value="ECO:0007669"/>
    <property type="project" value="UniProtKB-EC"/>
</dbReference>
<accession>A0A6J8ADK4</accession>
<evidence type="ECO:0000256" key="7">
    <source>
        <dbReference type="ARBA" id="ARBA00034617"/>
    </source>
</evidence>
<evidence type="ECO:0000256" key="8">
    <source>
        <dbReference type="ARBA" id="ARBA00034808"/>
    </source>
</evidence>
<dbReference type="GO" id="GO:0005737">
    <property type="term" value="C:cytoplasm"/>
    <property type="evidence" value="ECO:0007669"/>
    <property type="project" value="TreeGrafter"/>
</dbReference>
<dbReference type="InterPro" id="IPR001650">
    <property type="entry name" value="Helicase_C-like"/>
</dbReference>
<keyword evidence="13" id="KW-1185">Reference proteome</keyword>
<gene>
    <name evidence="12" type="ORF">MCOR_6108</name>
</gene>
<dbReference type="EMBL" id="CACVKT020001120">
    <property type="protein sequence ID" value="CAC5365419.1"/>
    <property type="molecule type" value="Genomic_DNA"/>
</dbReference>
<dbReference type="OrthoDB" id="6139146at2759"/>
<evidence type="ECO:0000313" key="12">
    <source>
        <dbReference type="EMBL" id="CAC5365419.1"/>
    </source>
</evidence>
<dbReference type="GO" id="GO:0005634">
    <property type="term" value="C:nucleus"/>
    <property type="evidence" value="ECO:0007669"/>
    <property type="project" value="TreeGrafter"/>
</dbReference>
<dbReference type="InterPro" id="IPR014001">
    <property type="entry name" value="Helicase_ATP-bd"/>
</dbReference>
<evidence type="ECO:0000256" key="9">
    <source>
        <dbReference type="ARBA" id="ARBA00044542"/>
    </source>
</evidence>
<evidence type="ECO:0000256" key="2">
    <source>
        <dbReference type="ARBA" id="ARBA00022741"/>
    </source>
</evidence>
<dbReference type="AlphaFoldDB" id="A0A6J8ADK4"/>
<keyword evidence="2" id="KW-0547">Nucleotide-binding</keyword>
<evidence type="ECO:0000256" key="4">
    <source>
        <dbReference type="ARBA" id="ARBA00023125"/>
    </source>
</evidence>
<dbReference type="SUPFAM" id="SSF52540">
    <property type="entry name" value="P-loop containing nucleoside triphosphate hydrolases"/>
    <property type="match status" value="1"/>
</dbReference>
<keyword evidence="5" id="KW-0413">Isomerase</keyword>
<dbReference type="Gene3D" id="3.40.50.300">
    <property type="entry name" value="P-loop containing nucleotide triphosphate hydrolases"/>
    <property type="match status" value="2"/>
</dbReference>
<reference evidence="12 13" key="1">
    <citation type="submission" date="2020-06" db="EMBL/GenBank/DDBJ databases">
        <authorList>
            <person name="Li R."/>
            <person name="Bekaert M."/>
        </authorList>
    </citation>
    <scope>NUCLEOTIDE SEQUENCE [LARGE SCALE GENOMIC DNA]</scope>
    <source>
        <strain evidence="13">wild</strain>
    </source>
</reference>
<dbReference type="Proteomes" id="UP000507470">
    <property type="component" value="Unassembled WGS sequence"/>
</dbReference>
<dbReference type="GO" id="GO:0005524">
    <property type="term" value="F:ATP binding"/>
    <property type="evidence" value="ECO:0007669"/>
    <property type="project" value="UniProtKB-KW"/>
</dbReference>
<proteinExistence type="inferred from homology"/>
<name>A0A6J8ADK4_MYTCO</name>
<evidence type="ECO:0000256" key="1">
    <source>
        <dbReference type="ARBA" id="ARBA00005446"/>
    </source>
</evidence>
<dbReference type="PROSITE" id="PS51194">
    <property type="entry name" value="HELICASE_CTER"/>
    <property type="match status" value="1"/>
</dbReference>
<organism evidence="12 13">
    <name type="scientific">Mytilus coruscus</name>
    <name type="common">Sea mussel</name>
    <dbReference type="NCBI Taxonomy" id="42192"/>
    <lineage>
        <taxon>Eukaryota</taxon>
        <taxon>Metazoa</taxon>
        <taxon>Spiralia</taxon>
        <taxon>Lophotrochozoa</taxon>
        <taxon>Mollusca</taxon>
        <taxon>Bivalvia</taxon>
        <taxon>Autobranchia</taxon>
        <taxon>Pteriomorphia</taxon>
        <taxon>Mytilida</taxon>
        <taxon>Mytiloidea</taxon>
        <taxon>Mytilidae</taxon>
        <taxon>Mytilinae</taxon>
        <taxon>Mytilus</taxon>
    </lineage>
</organism>
<evidence type="ECO:0000313" key="13">
    <source>
        <dbReference type="Proteomes" id="UP000507470"/>
    </source>
</evidence>
<dbReference type="SMART" id="SM00490">
    <property type="entry name" value="HELICc"/>
    <property type="match status" value="1"/>
</dbReference>
<dbReference type="GO" id="GO:0000724">
    <property type="term" value="P:double-strand break repair via homologous recombination"/>
    <property type="evidence" value="ECO:0007669"/>
    <property type="project" value="TreeGrafter"/>
</dbReference>
<feature type="domain" description="Helicase ATP-binding" evidence="10">
    <location>
        <begin position="308"/>
        <end position="427"/>
    </location>
</feature>
<comment type="catalytic activity">
    <reaction evidence="7">
        <text>Couples ATP hydrolysis with the unwinding of duplex DNA by translocating in the 3'-5' direction.</text>
        <dbReference type="EC" id="5.6.2.4"/>
    </reaction>
</comment>
<evidence type="ECO:0000256" key="3">
    <source>
        <dbReference type="ARBA" id="ARBA00022840"/>
    </source>
</evidence>
<dbReference type="InterPro" id="IPR011545">
    <property type="entry name" value="DEAD/DEAH_box_helicase_dom"/>
</dbReference>
<dbReference type="PANTHER" id="PTHR13710">
    <property type="entry name" value="DNA HELICASE RECQ FAMILY MEMBER"/>
    <property type="match status" value="1"/>
</dbReference>
<dbReference type="PROSITE" id="PS51192">
    <property type="entry name" value="HELICASE_ATP_BIND_1"/>
    <property type="match status" value="1"/>
</dbReference>
<dbReference type="EC" id="5.6.2.4" evidence="8"/>
<keyword evidence="6" id="KW-0539">Nucleus</keyword>
<dbReference type="InterPro" id="IPR027417">
    <property type="entry name" value="P-loop_NTPase"/>
</dbReference>
<dbReference type="GO" id="GO:0005694">
    <property type="term" value="C:chromosome"/>
    <property type="evidence" value="ECO:0007669"/>
    <property type="project" value="TreeGrafter"/>
</dbReference>
<evidence type="ECO:0000256" key="6">
    <source>
        <dbReference type="ARBA" id="ARBA00023242"/>
    </source>
</evidence>
<sequence>MNTVLAVVQSDLSSYDVTFDCKENASELLRGAEIPNRDFECSMMFSDITVVSVLKLPSYTGDDEIKSKIESKGVKVVLPVYRRTVPGTQVAEEDGIADNDDHRKDSSIETDIIENESLVAGTDRELSEVGDEIITTEGAKENIELSVCSGDGYESSVKILDTNSDGDVNNDEGKIICYNGLRCRQGVAVLTNSYCKDKIQSVYSDEKAKENRRDYFRLEKQVNTLCEKTAIGIDIDMAKMESTDDMKITVLLECLDVQTNKNDHQLCESDISFDEIIKALTQMSKNKSPGSDGFTPADDSTLSVCNKQSISEALKMFDLFSRATGVADRISAGDYSIVFSSPEAALLPGLWRRSLTSGNFNTAVKAVIIDEAHCITEWGAEFRQEYSMLDELRSIFPEKTPFVALTATATKEMKFEIMKKLNMEQDRTDTIWMLPERLNLTYIVKKTTKQMTDLQWILNDIEVNEEKAKKTIVYCRNISSCAALYEYFFYELSESADDVHSRRIVMFHRSTAEANKVHVMSEYPKLDSKVRVVFATIAFGMGVDIADVEQIIHWGAPRGLEQFTQESGRAVLTFPKADVKSVADFCKKVKCCKEILSDYFSLDNKPHRSITKTCNCCSFCKANCECGCCDRLDFIDNIASTQQQYKLQDEDADLHRHISDNESILLKENLFDLHSILEDEDAPGCTYLNNSVINEIVRNAPYLYCEEDIISLGVGDIELAREILLLIEEIV</sequence>
<evidence type="ECO:0000256" key="5">
    <source>
        <dbReference type="ARBA" id="ARBA00023235"/>
    </source>
</evidence>